<accession>A0A1A6A4R2</accession>
<dbReference type="KEGG" id="kdj:28968077"/>
<evidence type="ECO:0000313" key="4">
    <source>
        <dbReference type="Proteomes" id="UP000078595"/>
    </source>
</evidence>
<reference evidence="3" key="2">
    <citation type="submission" date="2013-07" db="EMBL/GenBank/DDBJ databases">
        <authorList>
            <consortium name="The Broad Institute Genome Sequencing Platform"/>
            <person name="Cuomo C."/>
            <person name="Litvintseva A."/>
            <person name="Chen Y."/>
            <person name="Heitman J."/>
            <person name="Sun S."/>
            <person name="Springer D."/>
            <person name="Dromer F."/>
            <person name="Young S.K."/>
            <person name="Zeng Q."/>
            <person name="Gargeya S."/>
            <person name="Fitzgerald M."/>
            <person name="Abouelleil A."/>
            <person name="Alvarado L."/>
            <person name="Berlin A.M."/>
            <person name="Chapman S.B."/>
            <person name="Dewar J."/>
            <person name="Goldberg J."/>
            <person name="Griggs A."/>
            <person name="Gujja S."/>
            <person name="Hansen M."/>
            <person name="Howarth C."/>
            <person name="Imamovic A."/>
            <person name="Larimer J."/>
            <person name="McCowan C."/>
            <person name="Murphy C."/>
            <person name="Pearson M."/>
            <person name="Priest M."/>
            <person name="Roberts A."/>
            <person name="Saif S."/>
            <person name="Shea T."/>
            <person name="Sykes S."/>
            <person name="Wortman J."/>
            <person name="Nusbaum C."/>
            <person name="Birren B."/>
        </authorList>
    </citation>
    <scope>NUCLEOTIDE SEQUENCE</scope>
    <source>
        <strain evidence="3">CBS 10117</strain>
    </source>
</reference>
<dbReference type="OrthoDB" id="2563892at2759"/>
<dbReference type="VEuPathDB" id="FungiDB:I303_04378"/>
<protein>
    <recommendedName>
        <fullName evidence="5">BTB domain-containing protein</fullName>
    </recommendedName>
</protein>
<dbReference type="GeneID" id="28968077"/>
<proteinExistence type="predicted"/>
<organism evidence="2">
    <name type="scientific">Kwoniella dejecticola CBS 10117</name>
    <dbReference type="NCBI Taxonomy" id="1296121"/>
    <lineage>
        <taxon>Eukaryota</taxon>
        <taxon>Fungi</taxon>
        <taxon>Dikarya</taxon>
        <taxon>Basidiomycota</taxon>
        <taxon>Agaricomycotina</taxon>
        <taxon>Tremellomycetes</taxon>
        <taxon>Tremellales</taxon>
        <taxon>Cryptococcaceae</taxon>
        <taxon>Kwoniella</taxon>
    </lineage>
</organism>
<feature type="region of interest" description="Disordered" evidence="1">
    <location>
        <begin position="1"/>
        <end position="26"/>
    </location>
</feature>
<evidence type="ECO:0000313" key="3">
    <source>
        <dbReference type="EMBL" id="WWC62053.1"/>
    </source>
</evidence>
<evidence type="ECO:0000256" key="1">
    <source>
        <dbReference type="SAM" id="MobiDB-lite"/>
    </source>
</evidence>
<keyword evidence="4" id="KW-1185">Reference proteome</keyword>
<reference evidence="2" key="1">
    <citation type="submission" date="2013-07" db="EMBL/GenBank/DDBJ databases">
        <title>The Genome Sequence of Cryptococcus dejecticola CBS10117.</title>
        <authorList>
            <consortium name="The Broad Institute Genome Sequencing Platform"/>
            <person name="Cuomo C."/>
            <person name="Litvintseva A."/>
            <person name="Chen Y."/>
            <person name="Heitman J."/>
            <person name="Sun S."/>
            <person name="Springer D."/>
            <person name="Dromer F."/>
            <person name="Young S.K."/>
            <person name="Zeng Q."/>
            <person name="Gargeya S."/>
            <person name="Fitzgerald M."/>
            <person name="Abouelleil A."/>
            <person name="Alvarado L."/>
            <person name="Berlin A.M."/>
            <person name="Chapman S.B."/>
            <person name="Dewar J."/>
            <person name="Goldberg J."/>
            <person name="Griggs A."/>
            <person name="Gujja S."/>
            <person name="Hansen M."/>
            <person name="Howarth C."/>
            <person name="Imamovic A."/>
            <person name="Larimer J."/>
            <person name="McCowan C."/>
            <person name="Murphy C."/>
            <person name="Pearson M."/>
            <person name="Priest M."/>
            <person name="Roberts A."/>
            <person name="Saif S."/>
            <person name="Shea T."/>
            <person name="Sykes S."/>
            <person name="Wortman J."/>
            <person name="Nusbaum C."/>
            <person name="Birren B."/>
        </authorList>
    </citation>
    <scope>NUCLEOTIDE SEQUENCE [LARGE SCALE GENOMIC DNA]</scope>
    <source>
        <strain evidence="2">CBS 10117</strain>
    </source>
</reference>
<sequence length="261" mass="29718">MEVDNTQKSADAAQVETRPRKSHPIHNNPNASLVIISEDDVELRASSFLLAKVSQFFQDLTSIPLPPEQEREPIHLEYTSEVISLFLIAAVSPPYCHQIIIKEQSADITMTASLLTMAEFTLCHDLILNIRQYLVESAEICPEEVLKLGVDRQDVELIEVALSAYGARKFEVPTLCETGYCSRRCADGFGDTCFKKFRRLHNAYTDLGEGTQIELLELMLLRMKIKAQEYGCLERMIFDKEDWEWISHLLVDPRKGVVNKI</sequence>
<evidence type="ECO:0008006" key="5">
    <source>
        <dbReference type="Google" id="ProtNLM"/>
    </source>
</evidence>
<dbReference type="Proteomes" id="UP000078595">
    <property type="component" value="Chromosome 5"/>
</dbReference>
<name>A0A1A6A4R2_9TREE</name>
<evidence type="ECO:0000313" key="2">
    <source>
        <dbReference type="EMBL" id="OBR85050.1"/>
    </source>
</evidence>
<dbReference type="AlphaFoldDB" id="A0A1A6A4R2"/>
<dbReference type="EMBL" id="CP144534">
    <property type="protein sequence ID" value="WWC62053.1"/>
    <property type="molecule type" value="Genomic_DNA"/>
</dbReference>
<gene>
    <name evidence="2" type="ORF">I303_04378</name>
    <name evidence="3" type="ORF">I303_104642</name>
</gene>
<dbReference type="EMBL" id="KI894031">
    <property type="protein sequence ID" value="OBR85050.1"/>
    <property type="molecule type" value="Genomic_DNA"/>
</dbReference>
<reference evidence="3" key="3">
    <citation type="submission" date="2024-02" db="EMBL/GenBank/DDBJ databases">
        <title>Comparative genomics of Cryptococcus and Kwoniella reveals pathogenesis evolution and contrasting modes of karyotype evolution via chromosome fusion or intercentromeric recombination.</title>
        <authorList>
            <person name="Coelho M.A."/>
            <person name="David-Palma M."/>
            <person name="Shea T."/>
            <person name="Bowers K."/>
            <person name="McGinley-Smith S."/>
            <person name="Mohammad A.W."/>
            <person name="Gnirke A."/>
            <person name="Yurkov A.M."/>
            <person name="Nowrousian M."/>
            <person name="Sun S."/>
            <person name="Cuomo C.A."/>
            <person name="Heitman J."/>
        </authorList>
    </citation>
    <scope>NUCLEOTIDE SEQUENCE</scope>
    <source>
        <strain evidence="3">CBS 10117</strain>
    </source>
</reference>
<dbReference type="RefSeq" id="XP_018262892.1">
    <property type="nucleotide sequence ID" value="XM_018407681.1"/>
</dbReference>